<dbReference type="InterPro" id="IPR000086">
    <property type="entry name" value="NUDIX_hydrolase_dom"/>
</dbReference>
<dbReference type="PROSITE" id="PS51462">
    <property type="entry name" value="NUDIX"/>
    <property type="match status" value="1"/>
</dbReference>
<dbReference type="InterPro" id="IPR020084">
    <property type="entry name" value="NUDIX_hydrolase_CS"/>
</dbReference>
<dbReference type="Gene3D" id="3.90.79.10">
    <property type="entry name" value="Nucleoside Triphosphate Pyrophosphohydrolase"/>
    <property type="match status" value="1"/>
</dbReference>
<dbReference type="InterPro" id="IPR015797">
    <property type="entry name" value="NUDIX_hydrolase-like_dom_sf"/>
</dbReference>
<accession>A0A9D1IAG5</accession>
<gene>
    <name evidence="3" type="ORF">IAD50_07960</name>
</gene>
<comment type="caution">
    <text evidence="3">The sequence shown here is derived from an EMBL/GenBank/DDBJ whole genome shotgun (WGS) entry which is preliminary data.</text>
</comment>
<reference evidence="3" key="1">
    <citation type="submission" date="2020-10" db="EMBL/GenBank/DDBJ databases">
        <authorList>
            <person name="Gilroy R."/>
        </authorList>
    </citation>
    <scope>NUCLEOTIDE SEQUENCE</scope>
    <source>
        <strain evidence="3">CHK195-4489</strain>
    </source>
</reference>
<dbReference type="Pfam" id="PF00293">
    <property type="entry name" value="NUDIX"/>
    <property type="match status" value="1"/>
</dbReference>
<protein>
    <submittedName>
        <fullName evidence="3">NUDIX domain-containing protein</fullName>
    </submittedName>
</protein>
<dbReference type="GO" id="GO:0004081">
    <property type="term" value="F:bis(5'-nucleosyl)-tetraphosphatase (asymmetrical) activity"/>
    <property type="evidence" value="ECO:0007669"/>
    <property type="project" value="TreeGrafter"/>
</dbReference>
<evidence type="ECO:0000313" key="3">
    <source>
        <dbReference type="EMBL" id="HIU30213.1"/>
    </source>
</evidence>
<dbReference type="InterPro" id="IPR051325">
    <property type="entry name" value="Nudix_hydrolase_domain"/>
</dbReference>
<reference evidence="3" key="2">
    <citation type="journal article" date="2021" name="PeerJ">
        <title>Extensive microbial diversity within the chicken gut microbiome revealed by metagenomics and culture.</title>
        <authorList>
            <person name="Gilroy R."/>
            <person name="Ravi A."/>
            <person name="Getino M."/>
            <person name="Pursley I."/>
            <person name="Horton D.L."/>
            <person name="Alikhan N.F."/>
            <person name="Baker D."/>
            <person name="Gharbi K."/>
            <person name="Hall N."/>
            <person name="Watson M."/>
            <person name="Adriaenssens E.M."/>
            <person name="Foster-Nyarko E."/>
            <person name="Jarju S."/>
            <person name="Secka A."/>
            <person name="Antonio M."/>
            <person name="Oren A."/>
            <person name="Chaudhuri R.R."/>
            <person name="La Ragione R."/>
            <person name="Hildebrand F."/>
            <person name="Pallen M.J."/>
        </authorList>
    </citation>
    <scope>NUCLEOTIDE SEQUENCE</scope>
    <source>
        <strain evidence="3">CHK195-4489</strain>
    </source>
</reference>
<proteinExistence type="predicted"/>
<dbReference type="EMBL" id="DVMM01000173">
    <property type="protein sequence ID" value="HIU30213.1"/>
    <property type="molecule type" value="Genomic_DNA"/>
</dbReference>
<name>A0A9D1IAG5_9CLOT</name>
<feature type="domain" description="Nudix hydrolase" evidence="2">
    <location>
        <begin position="118"/>
        <end position="192"/>
    </location>
</feature>
<dbReference type="PANTHER" id="PTHR21340">
    <property type="entry name" value="DIADENOSINE 5,5-P1,P4-TETRAPHOSPHATE PYROPHOSPHOHYDROLASE MUTT"/>
    <property type="match status" value="1"/>
</dbReference>
<dbReference type="AlphaFoldDB" id="A0A9D1IAG5"/>
<dbReference type="Proteomes" id="UP000824089">
    <property type="component" value="Unassembled WGS sequence"/>
</dbReference>
<evidence type="ECO:0000313" key="4">
    <source>
        <dbReference type="Proteomes" id="UP000824089"/>
    </source>
</evidence>
<dbReference type="GO" id="GO:0006167">
    <property type="term" value="P:AMP biosynthetic process"/>
    <property type="evidence" value="ECO:0007669"/>
    <property type="project" value="TreeGrafter"/>
</dbReference>
<dbReference type="PANTHER" id="PTHR21340:SF0">
    <property type="entry name" value="BIS(5'-NUCLEOSYL)-TETRAPHOSPHATASE [ASYMMETRICAL]"/>
    <property type="match status" value="1"/>
</dbReference>
<evidence type="ECO:0000259" key="2">
    <source>
        <dbReference type="PROSITE" id="PS51462"/>
    </source>
</evidence>
<organism evidence="3 4">
    <name type="scientific">Candidatus Egerieisoma faecipullorum</name>
    <dbReference type="NCBI Taxonomy" id="2840963"/>
    <lineage>
        <taxon>Bacteria</taxon>
        <taxon>Bacillati</taxon>
        <taxon>Bacillota</taxon>
        <taxon>Clostridia</taxon>
        <taxon>Eubacteriales</taxon>
        <taxon>Clostridiaceae</taxon>
        <taxon>Clostridiaceae incertae sedis</taxon>
        <taxon>Candidatus Egerieisoma</taxon>
    </lineage>
</organism>
<dbReference type="PROSITE" id="PS00893">
    <property type="entry name" value="NUDIX_BOX"/>
    <property type="match status" value="1"/>
</dbReference>
<dbReference type="SUPFAM" id="SSF55811">
    <property type="entry name" value="Nudix"/>
    <property type="match status" value="2"/>
</dbReference>
<evidence type="ECO:0000256" key="1">
    <source>
        <dbReference type="ARBA" id="ARBA00022801"/>
    </source>
</evidence>
<keyword evidence="1" id="KW-0378">Hydrolase</keyword>
<feature type="non-terminal residue" evidence="3">
    <location>
        <position position="192"/>
    </location>
</feature>
<sequence length="192" mass="21056">MIGGAVRNNEPPETALRRQLYDKAGIVAGKIYEIASYSLSSGSGKVGTAGRTTTYAKLYYTECSCMGTLPNNKTEEVLCSASELSAQQYLHPETSQPLMRKAICWLAGGGAERQAPFAFEKLCGAVTYCRENGIIKYILIKNLSGHIGFPKGHSENGESEQETAQREVYEETGLKPVLLTDFRHTFQYVTPS</sequence>
<dbReference type="GO" id="GO:0006754">
    <property type="term" value="P:ATP biosynthetic process"/>
    <property type="evidence" value="ECO:0007669"/>
    <property type="project" value="TreeGrafter"/>
</dbReference>